<accession>F4YA18</accession>
<proteinExistence type="evidence at transcript level"/>
<reference evidence="1" key="1">
    <citation type="submission" date="2009-12" db="EMBL/GenBank/DDBJ databases">
        <title>Tospeak, a primate-specific gene with a novel human promoter is disrupted in a family with severe vocal impairment.</title>
        <authorList>
            <person name="Clarke R.A."/>
            <person name="Fang Z.-M."/>
        </authorList>
    </citation>
    <scope>NUCLEOTIDE SEQUENCE</scope>
</reference>
<organism evidence="1">
    <name type="scientific">Homo sapiens</name>
    <name type="common">Human</name>
    <dbReference type="NCBI Taxonomy" id="9606"/>
    <lineage>
        <taxon>Eukaryota</taxon>
        <taxon>Metazoa</taxon>
        <taxon>Chordata</taxon>
        <taxon>Craniata</taxon>
        <taxon>Vertebrata</taxon>
        <taxon>Euteleostomi</taxon>
        <taxon>Mammalia</taxon>
        <taxon>Eutheria</taxon>
        <taxon>Euarchontoglires</taxon>
        <taxon>Primates</taxon>
        <taxon>Haplorrhini</taxon>
        <taxon>Catarrhini</taxon>
        <taxon>Hominidae</taxon>
        <taxon>Homo</taxon>
    </lineage>
</organism>
<dbReference type="AlphaFoldDB" id="F4YA18"/>
<dbReference type="EMBL" id="GU295158">
    <property type="protein sequence ID" value="ADT65086.1"/>
    <property type="molecule type" value="mRNA"/>
</dbReference>
<sequence length="26" mass="2978">MRCRGGNNGHEGFKDYAVRFKTCDTD</sequence>
<evidence type="ECO:0000313" key="1">
    <source>
        <dbReference type="EMBL" id="ADT65086.1"/>
    </source>
</evidence>
<protein>
    <submittedName>
        <fullName evidence="1">Tospeak-6</fullName>
    </submittedName>
</protein>
<name>F4YA18_HUMAN</name>